<organism evidence="3 4">
    <name type="scientific">Nostoc linckia z8</name>
    <dbReference type="NCBI Taxonomy" id="1628746"/>
    <lineage>
        <taxon>Bacteria</taxon>
        <taxon>Bacillati</taxon>
        <taxon>Cyanobacteriota</taxon>
        <taxon>Cyanophyceae</taxon>
        <taxon>Nostocales</taxon>
        <taxon>Nostocaceae</taxon>
        <taxon>Nostoc</taxon>
    </lineage>
</organism>
<dbReference type="PANTHER" id="PTHR10098">
    <property type="entry name" value="RAPSYN-RELATED"/>
    <property type="match status" value="1"/>
</dbReference>
<dbReference type="AlphaFoldDB" id="A0A9Q5Z481"/>
<dbReference type="EMBL" id="LAHD01000236">
    <property type="protein sequence ID" value="PHJ90928.1"/>
    <property type="molecule type" value="Genomic_DNA"/>
</dbReference>
<dbReference type="Proteomes" id="UP000222310">
    <property type="component" value="Unassembled WGS sequence"/>
</dbReference>
<dbReference type="Gene3D" id="1.25.40.10">
    <property type="entry name" value="Tetratricopeptide repeat domain"/>
    <property type="match status" value="3"/>
</dbReference>
<feature type="domain" description="CHAT" evidence="2">
    <location>
        <begin position="664"/>
        <end position="931"/>
    </location>
</feature>
<evidence type="ECO:0000259" key="2">
    <source>
        <dbReference type="Pfam" id="PF12770"/>
    </source>
</evidence>
<dbReference type="SMART" id="SM00028">
    <property type="entry name" value="TPR"/>
    <property type="match status" value="7"/>
</dbReference>
<comment type="caution">
    <text evidence="3">The sequence shown here is derived from an EMBL/GenBank/DDBJ whole genome shotgun (WGS) entry which is preliminary data.</text>
</comment>
<feature type="compositionally biased region" description="Gly residues" evidence="1">
    <location>
        <begin position="309"/>
        <end position="323"/>
    </location>
</feature>
<dbReference type="RefSeq" id="WP_180267666.1">
    <property type="nucleotide sequence ID" value="NZ_LAHD01000236.1"/>
</dbReference>
<evidence type="ECO:0000256" key="1">
    <source>
        <dbReference type="SAM" id="MobiDB-lite"/>
    </source>
</evidence>
<evidence type="ECO:0000313" key="4">
    <source>
        <dbReference type="Proteomes" id="UP000222310"/>
    </source>
</evidence>
<dbReference type="Pfam" id="PF12770">
    <property type="entry name" value="CHAT"/>
    <property type="match status" value="1"/>
</dbReference>
<dbReference type="InterPro" id="IPR019734">
    <property type="entry name" value="TPR_rpt"/>
</dbReference>
<dbReference type="PANTHER" id="PTHR10098:SF112">
    <property type="entry name" value="SLR0380 PROTEIN"/>
    <property type="match status" value="1"/>
</dbReference>
<feature type="region of interest" description="Disordered" evidence="1">
    <location>
        <begin position="308"/>
        <end position="336"/>
    </location>
</feature>
<accession>A0A9Q5Z481</accession>
<evidence type="ECO:0000313" key="3">
    <source>
        <dbReference type="EMBL" id="PHJ90928.1"/>
    </source>
</evidence>
<gene>
    <name evidence="3" type="ORF">VF08_37170</name>
</gene>
<protein>
    <submittedName>
        <fullName evidence="3">Tetratricopeptide TPR_1 repeat-containing protein</fullName>
    </submittedName>
</protein>
<dbReference type="InterPro" id="IPR024983">
    <property type="entry name" value="CHAT_dom"/>
</dbReference>
<reference evidence="3 4" key="1">
    <citation type="submission" date="2015-02" db="EMBL/GenBank/DDBJ databases">
        <title>Nostoc linckia genome annotation.</title>
        <authorList>
            <person name="Zhou Z."/>
        </authorList>
    </citation>
    <scope>NUCLEOTIDE SEQUENCE [LARGE SCALE GENOMIC DNA]</scope>
    <source>
        <strain evidence="4">z8</strain>
    </source>
</reference>
<proteinExistence type="predicted"/>
<name>A0A9Q5Z481_NOSLI</name>
<sequence length="933" mass="102962">MLHFRMAKKLPKFWHQALAFVLCVVLGVSLTLVFELKSLGLTRGHGDTGTRGVFFEKQLDGLEKIAQKSNLIQQGRELYQAQRYVEAINIWQLALKAETNSSSQATVLNYLSLAYQQLGQWQQANETISSSLNLIQNLQQTTPQTKLILAQVLNTQGSLQLAQGNPEAALNTWQQATNIYTAAGYTQGRIGSLINQAQAQQALGLYLQARKTLAQVEQTLENQPDQQLKTTGLRSLGNVFKSVGAFADSRRVLQQSLQLLENDPNFSQELSATLLSLGNTAYAQGDKNAALAYYERAANVVSANSVTAGGRGAGSREQGGGSNGFCTPTNPERPRRTELDTHVPFRSTAPGQGLLPPLPAPCPSASSVTHIQAQINQLQLLIATGQTKKAENLSLELQPKFNNLSSSRSTIYARINFAKSLVKLGTKEYTTSARLLATAIEEAENLSDRQAQSYALGYLGGLYEQTQQWSNAEDLTQQALQIAQAINAPHIAYQWQWQLGRILKAQGAIKSATSAYEVAFTTLKSLRSDLVAINSDIQFSFREAVEPVYREYVQLLLNSEPSQEQLKQARQVIESLQLAELDNFFRSACLQRQIVPIEQIQQSAAAVIYPIILPDRLEVIVSLPQQQLRHYGTKISQAEVEETIEQLRENLEKPFTTPEGKLLSAKIYDWLIRPMEAELTESQVKTLVFVLDGALRNVAIAALYDGNNYLVEKYSIALTPGLELLGPRPLRQTKLKTLVAGLTEARHGFSSLPNVSEELKTIESEVPSEVLLNQTFTSSALRKQIDSVPFSVVHLATHGQFSSNADETFVLAWDKPIKLNELKNLLSSREQTTPEPIELLVLSACETAEGDKRAALGLAGIAIQAGARSTLASLWSLDDESSARLIGQFYKELATKQVTKAEALRQAQLSLLKDPDYRHPIHWAAYVLLGNWL</sequence>
<dbReference type="SUPFAM" id="SSF48452">
    <property type="entry name" value="TPR-like"/>
    <property type="match status" value="3"/>
</dbReference>
<dbReference type="InterPro" id="IPR011990">
    <property type="entry name" value="TPR-like_helical_dom_sf"/>
</dbReference>